<reference evidence="9" key="1">
    <citation type="submission" date="2016-08" db="EMBL/GenBank/DDBJ databases">
        <title>VSG repertoire of Trypanosoma brucei EATRO 1125.</title>
        <authorList>
            <person name="Cross G.A."/>
        </authorList>
    </citation>
    <scope>NUCLEOTIDE SEQUENCE</scope>
    <source>
        <strain evidence="9">EATRO 1125</strain>
    </source>
</reference>
<evidence type="ECO:0000256" key="5">
    <source>
        <dbReference type="ARBA" id="ARBA00023180"/>
    </source>
</evidence>
<protein>
    <submittedName>
        <fullName evidence="9">Variant surface glycoprotein 1125.1371</fullName>
    </submittedName>
</protein>
<sequence>MRSLVQIFLTVAAFLVAAAVIHKAEAAAGQGIHENNFNPLCAVLDEPKKSEGYTKHLILELDAAASVALKQALKLRIYAETIPAAAQRINMRNLSDAYQDYSIAEFSAGFRNCQTVVHYKAAANYMAGGVDTVIDLLFGAEAAQAGSGTCTRTGSTASSTPKTKSQLKTACTARYNSDRQHDPAKKPAVTNLRLTAGCRTTLTTRNNETCALTCDNTDCLFHLSHVHTGAIEFLGGLIGFKKDGLATKAFDPATAEETIHLALFAEKTALQILNGLEGKAGAAAGNKSTEQIEALSTLANHAAASQGKNDKEGAELKTQEFGDTGDKINKALWNVVEKLEVAKEALPEAPDIKLGSINSFKELTRVMGYYEALKEQQFKKFKSS</sequence>
<dbReference type="Pfam" id="PF00913">
    <property type="entry name" value="Trypan_glycop"/>
    <property type="match status" value="1"/>
</dbReference>
<keyword evidence="4" id="KW-0472">Membrane</keyword>
<name>A0A1J0R746_9TRYP</name>
<evidence type="ECO:0000256" key="3">
    <source>
        <dbReference type="ARBA" id="ARBA00022622"/>
    </source>
</evidence>
<feature type="chain" id="PRO_5009615364" evidence="7">
    <location>
        <begin position="27"/>
        <end position="384"/>
    </location>
</feature>
<dbReference type="GO" id="GO:0042783">
    <property type="term" value="P:symbiont-mediated evasion of host immune response"/>
    <property type="evidence" value="ECO:0007669"/>
    <property type="project" value="InterPro"/>
</dbReference>
<keyword evidence="2" id="KW-1003">Cell membrane</keyword>
<dbReference type="SUPFAM" id="SSF58087">
    <property type="entry name" value="Variant surface glycoprotein (N-terminal domain)"/>
    <property type="match status" value="1"/>
</dbReference>
<evidence type="ECO:0000256" key="1">
    <source>
        <dbReference type="ARBA" id="ARBA00004609"/>
    </source>
</evidence>
<dbReference type="Gene3D" id="1.10.470.10">
    <property type="entry name" value="Variant Surface Glycoprotein, subunit A, domain 2"/>
    <property type="match status" value="1"/>
</dbReference>
<evidence type="ECO:0000256" key="2">
    <source>
        <dbReference type="ARBA" id="ARBA00022475"/>
    </source>
</evidence>
<keyword evidence="5" id="KW-0325">Glycoprotein</keyword>
<proteinExistence type="predicted"/>
<dbReference type="EMBL" id="KX699632">
    <property type="protein sequence ID" value="APD73588.1"/>
    <property type="molecule type" value="Genomic_DNA"/>
</dbReference>
<evidence type="ECO:0000256" key="6">
    <source>
        <dbReference type="ARBA" id="ARBA00023288"/>
    </source>
</evidence>
<dbReference type="AlphaFoldDB" id="A0A1J0R746"/>
<accession>A0A1J0R746</accession>
<keyword evidence="7" id="KW-0732">Signal</keyword>
<feature type="signal peptide" evidence="7">
    <location>
        <begin position="1"/>
        <end position="26"/>
    </location>
</feature>
<dbReference type="GO" id="GO:0098552">
    <property type="term" value="C:side of membrane"/>
    <property type="evidence" value="ECO:0007669"/>
    <property type="project" value="UniProtKB-KW"/>
</dbReference>
<feature type="domain" description="Trypanosome variant surface glycoprotein A-type N-terminal" evidence="8">
    <location>
        <begin position="14"/>
        <end position="371"/>
    </location>
</feature>
<evidence type="ECO:0000259" key="8">
    <source>
        <dbReference type="Pfam" id="PF00913"/>
    </source>
</evidence>
<dbReference type="VEuPathDB" id="TriTrypDB:Tb927.11.17190"/>
<organism evidence="9">
    <name type="scientific">Trypanosoma brucei</name>
    <dbReference type="NCBI Taxonomy" id="5691"/>
    <lineage>
        <taxon>Eukaryota</taxon>
        <taxon>Discoba</taxon>
        <taxon>Euglenozoa</taxon>
        <taxon>Kinetoplastea</taxon>
        <taxon>Metakinetoplastina</taxon>
        <taxon>Trypanosomatida</taxon>
        <taxon>Trypanosomatidae</taxon>
        <taxon>Trypanosoma</taxon>
    </lineage>
</organism>
<dbReference type="GO" id="GO:0005886">
    <property type="term" value="C:plasma membrane"/>
    <property type="evidence" value="ECO:0007669"/>
    <property type="project" value="UniProtKB-SubCell"/>
</dbReference>
<dbReference type="InterPro" id="IPR001812">
    <property type="entry name" value="Trypano_VSG_A_N_dom"/>
</dbReference>
<keyword evidence="3" id="KW-0336">GPI-anchor</keyword>
<keyword evidence="6" id="KW-0449">Lipoprotein</keyword>
<dbReference type="Gene3D" id="3.90.150.10">
    <property type="entry name" value="Variant Surface Glycoprotein, subunit A domain 1"/>
    <property type="match status" value="1"/>
</dbReference>
<evidence type="ECO:0000313" key="9">
    <source>
        <dbReference type="EMBL" id="APD73588.1"/>
    </source>
</evidence>
<comment type="subcellular location">
    <subcellularLocation>
        <location evidence="1">Cell membrane</location>
        <topology evidence="1">Lipid-anchor</topology>
        <topology evidence="1">GPI-anchor</topology>
    </subcellularLocation>
</comment>
<dbReference type="VEuPathDB" id="TriTrypDB:Tb427_000585000"/>
<evidence type="ECO:0000256" key="7">
    <source>
        <dbReference type="SAM" id="SignalP"/>
    </source>
</evidence>
<evidence type="ECO:0000256" key="4">
    <source>
        <dbReference type="ARBA" id="ARBA00023136"/>
    </source>
</evidence>